<feature type="chain" id="PRO_5046553451" description="Ig-like domain-containing protein" evidence="9">
    <location>
        <begin position="21"/>
        <end position="242"/>
    </location>
</feature>
<dbReference type="InterPro" id="IPR003599">
    <property type="entry name" value="Ig_sub"/>
</dbReference>
<organism evidence="11 12">
    <name type="scientific">Xenoophorus captivus</name>
    <dbReference type="NCBI Taxonomy" id="1517983"/>
    <lineage>
        <taxon>Eukaryota</taxon>
        <taxon>Metazoa</taxon>
        <taxon>Chordata</taxon>
        <taxon>Craniata</taxon>
        <taxon>Vertebrata</taxon>
        <taxon>Euteleostomi</taxon>
        <taxon>Actinopterygii</taxon>
        <taxon>Neopterygii</taxon>
        <taxon>Teleostei</taxon>
        <taxon>Neoteleostei</taxon>
        <taxon>Acanthomorphata</taxon>
        <taxon>Ovalentaria</taxon>
        <taxon>Atherinomorphae</taxon>
        <taxon>Cyprinodontiformes</taxon>
        <taxon>Goodeidae</taxon>
        <taxon>Xenoophorus</taxon>
    </lineage>
</organism>
<protein>
    <recommendedName>
        <fullName evidence="10">Ig-like domain-containing protein</fullName>
    </recommendedName>
</protein>
<comment type="caution">
    <text evidence="11">The sequence shown here is derived from an EMBL/GenBank/DDBJ whole genome shotgun (WGS) entry which is preliminary data.</text>
</comment>
<keyword evidence="12" id="KW-1185">Reference proteome</keyword>
<dbReference type="InterPro" id="IPR036179">
    <property type="entry name" value="Ig-like_dom_sf"/>
</dbReference>
<evidence type="ECO:0000256" key="1">
    <source>
        <dbReference type="ARBA" id="ARBA00004167"/>
    </source>
</evidence>
<evidence type="ECO:0000313" key="11">
    <source>
        <dbReference type="EMBL" id="MEQ2202876.1"/>
    </source>
</evidence>
<name>A0ABV0R458_9TELE</name>
<sequence>MRPAVIFSCVLVNVLQTGQLALIKTEETVLAPLGHQASLSCKLTEPKDVLQVTWQKVLHDGEINLATFTKKFGSRVRPDLDGKMDFQQEALQSCSVVIRKVTEQDEGCYRCLFNTYPSGALIGKTCLTLYELHEPILDVRRSNSPAESVVSCSATGRPAPSVTLTVLHQNLSFSQYTSTSVTNSNGTVTITTTALLSAFSSTEVGCSVSVLSAAPRELLVTVPGLTETSEDGEELFQRHQDD</sequence>
<evidence type="ECO:0000256" key="7">
    <source>
        <dbReference type="ARBA" id="ARBA00023180"/>
    </source>
</evidence>
<dbReference type="InterPro" id="IPR013106">
    <property type="entry name" value="Ig_V-set"/>
</dbReference>
<evidence type="ECO:0000313" key="12">
    <source>
        <dbReference type="Proteomes" id="UP001434883"/>
    </source>
</evidence>
<evidence type="ECO:0000256" key="3">
    <source>
        <dbReference type="ARBA" id="ARBA00022729"/>
    </source>
</evidence>
<keyword evidence="2" id="KW-0812">Transmembrane</keyword>
<keyword evidence="5" id="KW-0472">Membrane</keyword>
<keyword evidence="8" id="KW-0393">Immunoglobulin domain</keyword>
<evidence type="ECO:0000256" key="2">
    <source>
        <dbReference type="ARBA" id="ARBA00022692"/>
    </source>
</evidence>
<reference evidence="11 12" key="1">
    <citation type="submission" date="2021-06" db="EMBL/GenBank/DDBJ databases">
        <authorList>
            <person name="Palmer J.M."/>
        </authorList>
    </citation>
    <scope>NUCLEOTIDE SEQUENCE [LARGE SCALE GENOMIC DNA]</scope>
    <source>
        <strain evidence="11 12">XC_2019</strain>
        <tissue evidence="11">Muscle</tissue>
    </source>
</reference>
<dbReference type="Proteomes" id="UP001434883">
    <property type="component" value="Unassembled WGS sequence"/>
</dbReference>
<dbReference type="InterPro" id="IPR007110">
    <property type="entry name" value="Ig-like_dom"/>
</dbReference>
<dbReference type="PANTHER" id="PTHR46841:SF7">
    <property type="entry name" value="IG-LIKE DOMAIN-CONTAINING PROTEIN"/>
    <property type="match status" value="1"/>
</dbReference>
<keyword evidence="6" id="KW-1015">Disulfide bond</keyword>
<dbReference type="Gene3D" id="2.60.40.10">
    <property type="entry name" value="Immunoglobulins"/>
    <property type="match status" value="2"/>
</dbReference>
<proteinExistence type="predicted"/>
<feature type="signal peptide" evidence="9">
    <location>
        <begin position="1"/>
        <end position="20"/>
    </location>
</feature>
<comment type="subcellular location">
    <subcellularLocation>
        <location evidence="1">Membrane</location>
        <topology evidence="1">Single-pass membrane protein</topology>
    </subcellularLocation>
</comment>
<keyword evidence="4" id="KW-1133">Transmembrane helix</keyword>
<evidence type="ECO:0000256" key="4">
    <source>
        <dbReference type="ARBA" id="ARBA00022989"/>
    </source>
</evidence>
<dbReference type="Pfam" id="PF07686">
    <property type="entry name" value="V-set"/>
    <property type="match status" value="1"/>
</dbReference>
<dbReference type="PROSITE" id="PS50835">
    <property type="entry name" value="IG_LIKE"/>
    <property type="match status" value="1"/>
</dbReference>
<dbReference type="InterPro" id="IPR047164">
    <property type="entry name" value="OX2G-like"/>
</dbReference>
<evidence type="ECO:0000256" key="5">
    <source>
        <dbReference type="ARBA" id="ARBA00023136"/>
    </source>
</evidence>
<evidence type="ECO:0000256" key="9">
    <source>
        <dbReference type="SAM" id="SignalP"/>
    </source>
</evidence>
<evidence type="ECO:0000259" key="10">
    <source>
        <dbReference type="PROSITE" id="PS50835"/>
    </source>
</evidence>
<keyword evidence="7" id="KW-0325">Glycoprotein</keyword>
<dbReference type="SUPFAM" id="SSF48726">
    <property type="entry name" value="Immunoglobulin"/>
    <property type="match status" value="1"/>
</dbReference>
<evidence type="ECO:0000256" key="6">
    <source>
        <dbReference type="ARBA" id="ARBA00023157"/>
    </source>
</evidence>
<gene>
    <name evidence="11" type="ORF">XENOCAPTIV_018770</name>
</gene>
<dbReference type="PANTHER" id="PTHR46841">
    <property type="entry name" value="OX-2 MEMBRANE GLYCOPROTEIN"/>
    <property type="match status" value="1"/>
</dbReference>
<accession>A0ABV0R458</accession>
<feature type="domain" description="Ig-like" evidence="10">
    <location>
        <begin position="3"/>
        <end position="111"/>
    </location>
</feature>
<keyword evidence="3 9" id="KW-0732">Signal</keyword>
<evidence type="ECO:0000256" key="8">
    <source>
        <dbReference type="ARBA" id="ARBA00023319"/>
    </source>
</evidence>
<dbReference type="EMBL" id="JAHRIN010034003">
    <property type="protein sequence ID" value="MEQ2202876.1"/>
    <property type="molecule type" value="Genomic_DNA"/>
</dbReference>
<dbReference type="InterPro" id="IPR013783">
    <property type="entry name" value="Ig-like_fold"/>
</dbReference>
<dbReference type="SMART" id="SM00409">
    <property type="entry name" value="IG"/>
    <property type="match status" value="1"/>
</dbReference>